<dbReference type="EMBL" id="CP010979">
    <property type="protein sequence ID" value="AJQ46206.1"/>
    <property type="molecule type" value="Genomic_DNA"/>
</dbReference>
<proteinExistence type="predicted"/>
<dbReference type="Proteomes" id="UP000033260">
    <property type="component" value="Chromosome"/>
</dbReference>
<protein>
    <submittedName>
        <fullName evidence="1">Uncharacterized protein</fullName>
    </submittedName>
</protein>
<name>A0AAU8RSQ5_PSEPU</name>
<sequence length="106" mass="11761">MLVARRPESKPCLTRLSCKVDQEASIFNVADLQVRTKPEDLETMRLAVPVDTIDCLGGRRHGAAIIASRVPWASAFQAIDTRHPPFHALVAFSRQVLHEMLWGKGG</sequence>
<reference evidence="1 2" key="1">
    <citation type="submission" date="2015-02" db="EMBL/GenBank/DDBJ databases">
        <title>Complete Genome Sequencing of Pseudomonas putida S13.1.2.</title>
        <authorList>
            <person name="Chong T.M."/>
            <person name="Chan K.G."/>
            <person name="Dessaux Y."/>
        </authorList>
    </citation>
    <scope>NUCLEOTIDE SEQUENCE [LARGE SCALE GENOMIC DNA]</scope>
    <source>
        <strain evidence="1 2">S13.1.2</strain>
    </source>
</reference>
<organism evidence="1 2">
    <name type="scientific">Pseudomonas putida S13.1.2</name>
    <dbReference type="NCBI Taxonomy" id="1384061"/>
    <lineage>
        <taxon>Bacteria</taxon>
        <taxon>Pseudomonadati</taxon>
        <taxon>Pseudomonadota</taxon>
        <taxon>Gammaproteobacteria</taxon>
        <taxon>Pseudomonadales</taxon>
        <taxon>Pseudomonadaceae</taxon>
        <taxon>Pseudomonas</taxon>
    </lineage>
</organism>
<accession>A0AAU8RSQ5</accession>
<gene>
    <name evidence="1" type="ORF">N805_02765</name>
</gene>
<evidence type="ECO:0000313" key="2">
    <source>
        <dbReference type="Proteomes" id="UP000033260"/>
    </source>
</evidence>
<evidence type="ECO:0000313" key="1">
    <source>
        <dbReference type="EMBL" id="AJQ46206.1"/>
    </source>
</evidence>
<dbReference type="AlphaFoldDB" id="A0AAU8RSQ5"/>